<evidence type="ECO:0000259" key="3">
    <source>
        <dbReference type="Pfam" id="PF12863"/>
    </source>
</evidence>
<sequence>MPFLRKEGEIPVSGKFIPYRNEGLIMSVRLVYILFILILCSLPVLANPVTILPGGEVYLGEEGLDIHRAVPYPYTSIAYYTPGSSPGRDQPLDIVRVNQDRFNVIPDLYYDRTGAWYQWDPVQGMPGQVAFIVRNPRISLKVMDRNTMGDRSFGTVSRGTPLVMQVETNLAGITRRPDYSYNDGPVKILIRTPAGGTLAGVKTPGGGEYSFSSFTPTGELNYAPPIESGGWDTGWSGYESGLYTIEPEFSINRMQENLRSFQGGYSIRGTEVTLGSERAGLYVSSETVVRGDPFAVTITGNPGMAYLVWIEGGSKSGSYGDQPPMILTSQEGIRQDNPEGTYYIGSYRPSGKSQSIRDIVPSTPYGGVYYYAEVIPDRNGKRTVEFRTTDATGDRRYTIHVEGPRGATNPKSDDVNVKVEKGSVTLSTGSNSYAIGEEVILHGRNTGSCDTYLFITGPNLPSAGGRLDAPRIPVTQGNPSSFTVAGGDCETWEYRLFTGNLGLDTGTYTIYAVSSPSDRYHLSSTSWQTIPITLTRPYVSVSKQRMSVAKGDELIITGASGGDPDAGVAIWIFGRNYFMYDTVSTERGGWFSYELSRAFTESMEPGEYQVIVQHPMANGNFDLWPDGSREVVLGTTPWYGAPVFRVSGPGSLQGSAAASALISALKSPYIDDTYTEYSIYIQSPKITIEQDTLTGFVDEPIILSGSTNFAPGTRLLVEISDNAFAPTQKGIGVDYYGFSDTITTYTGPDGEQEFSVEIPAGVLPVGRYMVFIQGVANEGTATGWLQVIEKPVETIVPTPLLTEEPMNVTVNVTLVPEITTLETTSIPDTPQVVTQKSPEIPAGLSYAMKEPVVLLAAGIVVGLLIACLVALVMTRRQDKSGDEGIKEEEEEESGEDEGDNSDSGEEIKI</sequence>
<comment type="caution">
    <text evidence="4">The sequence shown here is derived from an EMBL/GenBank/DDBJ whole genome shotgun (WGS) entry which is preliminary data.</text>
</comment>
<keyword evidence="2" id="KW-0812">Transmembrane</keyword>
<keyword evidence="5" id="KW-1185">Reference proteome</keyword>
<protein>
    <recommendedName>
        <fullName evidence="3">DUF3821 domain-containing protein</fullName>
    </recommendedName>
</protein>
<dbReference type="Proteomes" id="UP000245934">
    <property type="component" value="Unassembled WGS sequence"/>
</dbReference>
<accession>A0A2V2NAX8</accession>
<gene>
    <name evidence="4" type="ORF">DLD82_04015</name>
</gene>
<feature type="region of interest" description="Disordered" evidence="1">
    <location>
        <begin position="877"/>
        <end position="909"/>
    </location>
</feature>
<feature type="domain" description="DUF3821" evidence="3">
    <location>
        <begin position="53"/>
        <end position="255"/>
    </location>
</feature>
<dbReference type="InterPro" id="IPR024277">
    <property type="entry name" value="DUF3821"/>
</dbReference>
<name>A0A2V2NAX8_9EURY</name>
<proteinExistence type="predicted"/>
<dbReference type="AlphaFoldDB" id="A0A2V2NAX8"/>
<evidence type="ECO:0000313" key="4">
    <source>
        <dbReference type="EMBL" id="PWR75755.1"/>
    </source>
</evidence>
<evidence type="ECO:0000313" key="5">
    <source>
        <dbReference type="Proteomes" id="UP000245934"/>
    </source>
</evidence>
<evidence type="ECO:0000256" key="1">
    <source>
        <dbReference type="SAM" id="MobiDB-lite"/>
    </source>
</evidence>
<dbReference type="Pfam" id="PF12863">
    <property type="entry name" value="DUF3821"/>
    <property type="match status" value="1"/>
</dbReference>
<feature type="compositionally biased region" description="Acidic residues" evidence="1">
    <location>
        <begin position="885"/>
        <end position="909"/>
    </location>
</feature>
<feature type="transmembrane region" description="Helical" evidence="2">
    <location>
        <begin position="852"/>
        <end position="873"/>
    </location>
</feature>
<keyword evidence="2" id="KW-0472">Membrane</keyword>
<dbReference type="EMBL" id="QGMZ01000008">
    <property type="protein sequence ID" value="PWR75755.1"/>
    <property type="molecule type" value="Genomic_DNA"/>
</dbReference>
<keyword evidence="2" id="KW-1133">Transmembrane helix</keyword>
<reference evidence="4 5" key="1">
    <citation type="submission" date="2018-05" db="EMBL/GenBank/DDBJ databases">
        <title>Draft genome of Methanospirillum stamsii Pt1.</title>
        <authorList>
            <person name="Dueholm M.S."/>
            <person name="Nielsen P.H."/>
            <person name="Bakmann L.F."/>
            <person name="Otzen D.E."/>
        </authorList>
    </citation>
    <scope>NUCLEOTIDE SEQUENCE [LARGE SCALE GENOMIC DNA]</scope>
    <source>
        <strain evidence="4 5">Pt1</strain>
    </source>
</reference>
<evidence type="ECO:0000256" key="2">
    <source>
        <dbReference type="SAM" id="Phobius"/>
    </source>
</evidence>
<organism evidence="4 5">
    <name type="scientific">Methanospirillum stamsii</name>
    <dbReference type="NCBI Taxonomy" id="1277351"/>
    <lineage>
        <taxon>Archaea</taxon>
        <taxon>Methanobacteriati</taxon>
        <taxon>Methanobacteriota</taxon>
        <taxon>Stenosarchaea group</taxon>
        <taxon>Methanomicrobia</taxon>
        <taxon>Methanomicrobiales</taxon>
        <taxon>Methanospirillaceae</taxon>
        <taxon>Methanospirillum</taxon>
    </lineage>
</organism>
<feature type="transmembrane region" description="Helical" evidence="2">
    <location>
        <begin position="24"/>
        <end position="46"/>
    </location>
</feature>